<sequence length="255" mass="28852">MYKRQVLGLDDPETMAYGLTFPEERRRTFAVDTPALFARDRDDHDVQEAVTDALRDAVRFTPGNTLLFFPSYSEAERYHDRLALSLSATSYLDEPGKSVERIRESFVDDDDGVLFTSLWGTLTEGVSFDGDDAHTVVVVGVPYPHLDDRLRAVEDAYDAAFDAGWEYAVEIPTIRKTRQALGRVLRSPEEIGVRALLDARYTGRASREMGKYAVRGSFPDEEREEIIDIDPEKLKFAMLNFYTDFDAYDGAPPTP</sequence>
<dbReference type="GO" id="GO:0006139">
    <property type="term" value="P:nucleobase-containing compound metabolic process"/>
    <property type="evidence" value="ECO:0007669"/>
    <property type="project" value="InterPro"/>
</dbReference>
<dbReference type="EMBL" id="AOMB01000008">
    <property type="protein sequence ID" value="EMA40992.1"/>
    <property type="molecule type" value="Genomic_DNA"/>
</dbReference>
<keyword evidence="2" id="KW-0547">Nucleotide-binding</keyword>
<dbReference type="SUPFAM" id="SSF52540">
    <property type="entry name" value="P-loop containing nucleoside triphosphate hydrolases"/>
    <property type="match status" value="1"/>
</dbReference>
<dbReference type="AlphaFoldDB" id="M0M5C2"/>
<dbReference type="Pfam" id="PF13307">
    <property type="entry name" value="Helicase_C_2"/>
    <property type="match status" value="1"/>
</dbReference>
<dbReference type="SMART" id="SM00491">
    <property type="entry name" value="HELICc2"/>
    <property type="match status" value="1"/>
</dbReference>
<dbReference type="GO" id="GO:0016818">
    <property type="term" value="F:hydrolase activity, acting on acid anhydrides, in phosphorus-containing anhydrides"/>
    <property type="evidence" value="ECO:0007669"/>
    <property type="project" value="InterPro"/>
</dbReference>
<dbReference type="GO" id="GO:0003678">
    <property type="term" value="F:DNA helicase activity"/>
    <property type="evidence" value="ECO:0007669"/>
    <property type="project" value="TreeGrafter"/>
</dbReference>
<proteinExistence type="predicted"/>
<reference evidence="2 3" key="1">
    <citation type="journal article" date="2014" name="PLoS Genet.">
        <title>Phylogenetically driven sequencing of extremely halophilic archaea reveals strategies for static and dynamic osmo-response.</title>
        <authorList>
            <person name="Becker E.A."/>
            <person name="Seitzer P.M."/>
            <person name="Tritt A."/>
            <person name="Larsen D."/>
            <person name="Krusor M."/>
            <person name="Yao A.I."/>
            <person name="Wu D."/>
            <person name="Madern D."/>
            <person name="Eisen J.A."/>
            <person name="Darling A.E."/>
            <person name="Facciotti M.T."/>
        </authorList>
    </citation>
    <scope>NUCLEOTIDE SEQUENCE [LARGE SCALE GENOMIC DNA]</scope>
    <source>
        <strain evidence="2 3">100A6</strain>
    </source>
</reference>
<keyword evidence="2" id="KW-0378">Hydrolase</keyword>
<accession>M0M5C2</accession>
<dbReference type="Gene3D" id="3.40.50.300">
    <property type="entry name" value="P-loop containing nucleotide triphosphate hydrolases"/>
    <property type="match status" value="1"/>
</dbReference>
<dbReference type="GO" id="GO:0003676">
    <property type="term" value="F:nucleic acid binding"/>
    <property type="evidence" value="ECO:0007669"/>
    <property type="project" value="InterPro"/>
</dbReference>
<dbReference type="Proteomes" id="UP000011566">
    <property type="component" value="Unassembled WGS sequence"/>
</dbReference>
<dbReference type="PANTHER" id="PTHR11472:SF34">
    <property type="entry name" value="REGULATOR OF TELOMERE ELONGATION HELICASE 1"/>
    <property type="match status" value="1"/>
</dbReference>
<evidence type="ECO:0000313" key="2">
    <source>
        <dbReference type="EMBL" id="EMA40992.1"/>
    </source>
</evidence>
<dbReference type="InterPro" id="IPR006555">
    <property type="entry name" value="ATP-dep_Helicase_C"/>
</dbReference>
<protein>
    <submittedName>
        <fullName evidence="2">DEAD/DEAH box helicase</fullName>
    </submittedName>
</protein>
<dbReference type="GO" id="GO:0005524">
    <property type="term" value="F:ATP binding"/>
    <property type="evidence" value="ECO:0007669"/>
    <property type="project" value="InterPro"/>
</dbReference>
<dbReference type="PATRIC" id="fig|1132509.6.peg.751"/>
<evidence type="ECO:0000313" key="3">
    <source>
        <dbReference type="Proteomes" id="UP000011566"/>
    </source>
</evidence>
<evidence type="ECO:0000259" key="1">
    <source>
        <dbReference type="SMART" id="SM00491"/>
    </source>
</evidence>
<keyword evidence="3" id="KW-1185">Reference proteome</keyword>
<keyword evidence="2" id="KW-0347">Helicase</keyword>
<dbReference type="InterPro" id="IPR027417">
    <property type="entry name" value="P-loop_NTPase"/>
</dbReference>
<dbReference type="PANTHER" id="PTHR11472">
    <property type="entry name" value="DNA REPAIR DEAD HELICASE RAD3/XP-D SUBFAMILY MEMBER"/>
    <property type="match status" value="1"/>
</dbReference>
<name>M0M5C2_9EURY</name>
<gene>
    <name evidence="2" type="ORF">C447_03174</name>
</gene>
<dbReference type="InterPro" id="IPR045028">
    <property type="entry name" value="DinG/Rad3-like"/>
</dbReference>
<organism evidence="2 3">
    <name type="scientific">Halococcus hamelinensis 100A6</name>
    <dbReference type="NCBI Taxonomy" id="1132509"/>
    <lineage>
        <taxon>Archaea</taxon>
        <taxon>Methanobacteriati</taxon>
        <taxon>Methanobacteriota</taxon>
        <taxon>Stenosarchaea group</taxon>
        <taxon>Halobacteria</taxon>
        <taxon>Halobacteriales</taxon>
        <taxon>Halococcaceae</taxon>
        <taxon>Halococcus</taxon>
    </lineage>
</organism>
<feature type="domain" description="ATP-dependent helicase C-terminal" evidence="1">
    <location>
        <begin position="72"/>
        <end position="203"/>
    </location>
</feature>
<comment type="caution">
    <text evidence="2">The sequence shown here is derived from an EMBL/GenBank/DDBJ whole genome shotgun (WGS) entry which is preliminary data.</text>
</comment>
<keyword evidence="2" id="KW-0067">ATP-binding</keyword>
<dbReference type="eggNOG" id="arCOG00770">
    <property type="taxonomic scope" value="Archaea"/>
</dbReference>